<dbReference type="EMBL" id="JARBHB010000012">
    <property type="protein sequence ID" value="KAJ8870941.1"/>
    <property type="molecule type" value="Genomic_DNA"/>
</dbReference>
<dbReference type="Proteomes" id="UP001159363">
    <property type="component" value="Chromosome 11"/>
</dbReference>
<sequence length="736" mass="82602">MRSNTGYSLEQQPMNKQLRLECTQDCGVKATGLLECEWRDLGRSQHRADEGEATHEAASERKGGRNGIYPEKTRRPAASSGTIPNCENPKALTGERRRPDMFLTGDTMLLACAPAVGKKSGCCTSVFSHTPCLGVLPVVLLTGVTRRPIRPNVGGNPDNPIIKSGDTAWHCSSESVVSIQNSITPLDCQRIKEYVTLSEDCEASGVDLCHIVTSQWKQLKLIEISDLDCRPPEVHDVLRTYCFVTRQLGYLLAACDNQGLLEIPPNLPRSITALGFSITALGFSFDYLKRLTDDCVLAETFPLPEHNKSQRCSRLQNIENLQFFFKHFVDYARGYFEKSCFENAFIAQNQTRMDVKSLFTTQRDMIDCKSFYTIKDILLSQYQVGCPLVDDGPIMSAVKYRIVSGAVWINRKMQLNKCQLINRPGGHGSTKQLEYAGHELRHANTGRHYVAVLEQARRSDKLCSEALKIRITFVIGSFEMLHVLSVWPRITDGHYQRGLVLISSLIGVCHWIFKQRQAANIEIIREALLPGDSANRVQGDDCTPGINFHLVSTPQPAMQAAPECKYGGNWRYPRKPAHRRHRPARKYGSDPAGNRTRFAMVESEWSNQYTTATPGRIEEAYISTGEKQDVPEKTRRLAASSGTIPQSGIEPDLLVLQNTRTRIHFRDWMILTVTHCRCLPANHGHSVSKLPHCDWPSQDKIDVKHVYTGADFAITSQFIRHALDDSEPMADLQGNK</sequence>
<feature type="region of interest" description="Disordered" evidence="1">
    <location>
        <begin position="45"/>
        <end position="97"/>
    </location>
</feature>
<comment type="caution">
    <text evidence="2">The sequence shown here is derived from an EMBL/GenBank/DDBJ whole genome shotgun (WGS) entry which is preliminary data.</text>
</comment>
<evidence type="ECO:0000313" key="3">
    <source>
        <dbReference type="Proteomes" id="UP001159363"/>
    </source>
</evidence>
<protein>
    <submittedName>
        <fullName evidence="2">Uncharacterized protein</fullName>
    </submittedName>
</protein>
<organism evidence="2 3">
    <name type="scientific">Dryococelus australis</name>
    <dbReference type="NCBI Taxonomy" id="614101"/>
    <lineage>
        <taxon>Eukaryota</taxon>
        <taxon>Metazoa</taxon>
        <taxon>Ecdysozoa</taxon>
        <taxon>Arthropoda</taxon>
        <taxon>Hexapoda</taxon>
        <taxon>Insecta</taxon>
        <taxon>Pterygota</taxon>
        <taxon>Neoptera</taxon>
        <taxon>Polyneoptera</taxon>
        <taxon>Phasmatodea</taxon>
        <taxon>Verophasmatodea</taxon>
        <taxon>Anareolatae</taxon>
        <taxon>Phasmatidae</taxon>
        <taxon>Eurycanthinae</taxon>
        <taxon>Dryococelus</taxon>
    </lineage>
</organism>
<name>A0ABQ9GG83_9NEOP</name>
<keyword evidence="3" id="KW-1185">Reference proteome</keyword>
<evidence type="ECO:0000256" key="1">
    <source>
        <dbReference type="SAM" id="MobiDB-lite"/>
    </source>
</evidence>
<gene>
    <name evidence="2" type="ORF">PR048_027243</name>
</gene>
<accession>A0ABQ9GG83</accession>
<evidence type="ECO:0000313" key="2">
    <source>
        <dbReference type="EMBL" id="KAJ8870941.1"/>
    </source>
</evidence>
<reference evidence="2 3" key="1">
    <citation type="submission" date="2023-02" db="EMBL/GenBank/DDBJ databases">
        <title>LHISI_Scaffold_Assembly.</title>
        <authorList>
            <person name="Stuart O.P."/>
            <person name="Cleave R."/>
            <person name="Magrath M.J.L."/>
            <person name="Mikheyev A.S."/>
        </authorList>
    </citation>
    <scope>NUCLEOTIDE SEQUENCE [LARGE SCALE GENOMIC DNA]</scope>
    <source>
        <strain evidence="2">Daus_M_001</strain>
        <tissue evidence="2">Leg muscle</tissue>
    </source>
</reference>
<feature type="compositionally biased region" description="Basic and acidic residues" evidence="1">
    <location>
        <begin position="45"/>
        <end position="63"/>
    </location>
</feature>
<proteinExistence type="predicted"/>